<dbReference type="Proteomes" id="UP000075882">
    <property type="component" value="Unassembled WGS sequence"/>
</dbReference>
<comment type="similarity">
    <text evidence="1">Belongs to the sulfotransferase 1 family.</text>
</comment>
<dbReference type="Gene3D" id="3.40.50.300">
    <property type="entry name" value="P-loop containing nucleotide triphosphate hydrolases"/>
    <property type="match status" value="2"/>
</dbReference>
<dbReference type="AlphaFoldDB" id="A0A8W7PIU2"/>
<dbReference type="SUPFAM" id="SSF52540">
    <property type="entry name" value="P-loop containing nucleoside triphosphate hydrolases"/>
    <property type="match status" value="2"/>
</dbReference>
<proteinExistence type="inferred from homology"/>
<accession>A0A8W7PIU2</accession>
<name>A0A8W7PIU2_ANOCL</name>
<evidence type="ECO:0000313" key="4">
    <source>
        <dbReference type="EnsemblMetazoa" id="ACOM032501-PA.2"/>
    </source>
</evidence>
<dbReference type="InterPro" id="IPR000863">
    <property type="entry name" value="Sulfotransferase_dom"/>
</dbReference>
<dbReference type="InterPro" id="IPR027417">
    <property type="entry name" value="P-loop_NTPase"/>
</dbReference>
<evidence type="ECO:0000256" key="2">
    <source>
        <dbReference type="ARBA" id="ARBA00022679"/>
    </source>
</evidence>
<organism evidence="4">
    <name type="scientific">Anopheles coluzzii</name>
    <name type="common">African malaria mosquito</name>
    <dbReference type="NCBI Taxonomy" id="1518534"/>
    <lineage>
        <taxon>Eukaryota</taxon>
        <taxon>Metazoa</taxon>
        <taxon>Ecdysozoa</taxon>
        <taxon>Arthropoda</taxon>
        <taxon>Hexapoda</taxon>
        <taxon>Insecta</taxon>
        <taxon>Pterygota</taxon>
        <taxon>Neoptera</taxon>
        <taxon>Endopterygota</taxon>
        <taxon>Diptera</taxon>
        <taxon>Nematocera</taxon>
        <taxon>Culicoidea</taxon>
        <taxon>Culicidae</taxon>
        <taxon>Anophelinae</taxon>
        <taxon>Anopheles</taxon>
    </lineage>
</organism>
<dbReference type="GO" id="GO:0008146">
    <property type="term" value="F:sulfotransferase activity"/>
    <property type="evidence" value="ECO:0007669"/>
    <property type="project" value="InterPro"/>
</dbReference>
<keyword evidence="2" id="KW-0808">Transferase</keyword>
<evidence type="ECO:0000259" key="3">
    <source>
        <dbReference type="Pfam" id="PF00685"/>
    </source>
</evidence>
<protein>
    <recommendedName>
        <fullName evidence="3">Sulfotransferase domain-containing protein</fullName>
    </recommendedName>
</protein>
<dbReference type="VEuPathDB" id="VectorBase:ACON2_037606"/>
<dbReference type="Pfam" id="PF00685">
    <property type="entry name" value="Sulfotransfer_1"/>
    <property type="match status" value="2"/>
</dbReference>
<sequence length="428" mass="51113">MSFEYTEITDPLFVENKGQTGEDDYIMVRAKLYSHVPIKIPNWTPQAHCYTTLFKQYEQELLEAEVYPDDVWVISYPKSGTTWTQEMVWLICNDLNFEAARAESLQIRFPFLDVSLIHPTDTSSFERAKNTPRPRFIKTHLPVSMLPKRYWEVKPKTIHIRRNPKSVAVSYFFHSQGIHYRGSMDTFLRSFVREHQFYSPYHAHVIEYHELQDCDNILYLSVSLIHPTDTSSFERAKNTPRPRFIKTHLPVSMLPKRYWEVKPKTIHIRRNPKSVAVSYFFHSQGIHYRGSMDTFLRSFVREHQFYSPYHAHVIEYHELQDCDNILYLSFEEMKHYLPSVVRKVCEFFGKTYSKPELELLYQHLSFKSMRDNPTVNYKSRDPTKKGEQFIRKGEAEGWKKEMTPEQIQLLDEWTKEKVPNPEQRKLFE</sequence>
<evidence type="ECO:0000256" key="1">
    <source>
        <dbReference type="ARBA" id="ARBA00005771"/>
    </source>
</evidence>
<dbReference type="VEuPathDB" id="VectorBase:ACON2_033249"/>
<reference evidence="4" key="1">
    <citation type="submission" date="2022-08" db="UniProtKB">
        <authorList>
            <consortium name="EnsemblMetazoa"/>
        </authorList>
    </citation>
    <scope>IDENTIFICATION</scope>
</reference>
<dbReference type="PANTHER" id="PTHR11783">
    <property type="entry name" value="SULFOTRANSFERASE SULT"/>
    <property type="match status" value="1"/>
</dbReference>
<feature type="domain" description="Sulfotransferase" evidence="3">
    <location>
        <begin position="230"/>
        <end position="418"/>
    </location>
</feature>
<feature type="domain" description="Sulfotransferase" evidence="3">
    <location>
        <begin position="68"/>
        <end position="221"/>
    </location>
</feature>
<dbReference type="EnsemblMetazoa" id="ACOM032501-RA">
    <property type="protein sequence ID" value="ACOM032501-PA.2"/>
    <property type="gene ID" value="ACOM032501"/>
</dbReference>